<keyword evidence="2" id="KW-0378">Hydrolase</keyword>
<proteinExistence type="predicted"/>
<dbReference type="InterPro" id="IPR014001">
    <property type="entry name" value="Helicase_ATP-bd"/>
</dbReference>
<dbReference type="InterPro" id="IPR011545">
    <property type="entry name" value="DEAD/DEAH_box_helicase_dom"/>
</dbReference>
<dbReference type="InterPro" id="IPR048960">
    <property type="entry name" value="POLQ-like_helical"/>
</dbReference>
<dbReference type="InterPro" id="IPR050474">
    <property type="entry name" value="Hel308_SKI2-like"/>
</dbReference>
<dbReference type="SUPFAM" id="SSF52540">
    <property type="entry name" value="P-loop containing nucleoside triphosphate hydrolases"/>
    <property type="match status" value="1"/>
</dbReference>
<dbReference type="Pfam" id="PF21099">
    <property type="entry name" value="POLQ_helical"/>
    <property type="match status" value="1"/>
</dbReference>
<dbReference type="SMART" id="SM00487">
    <property type="entry name" value="DEXDc"/>
    <property type="match status" value="1"/>
</dbReference>
<dbReference type="Proteomes" id="UP001430848">
    <property type="component" value="Unassembled WGS sequence"/>
</dbReference>
<evidence type="ECO:0000256" key="5">
    <source>
        <dbReference type="ARBA" id="ARBA00048988"/>
    </source>
</evidence>
<reference evidence="8 9" key="1">
    <citation type="submission" date="2024-02" db="EMBL/GenBank/DDBJ databases">
        <title>De novo assembly and annotation of 12 fungi associated with fruit tree decline syndrome in Ontario, Canada.</title>
        <authorList>
            <person name="Sulman M."/>
            <person name="Ellouze W."/>
            <person name="Ilyukhin E."/>
        </authorList>
    </citation>
    <scope>NUCLEOTIDE SEQUENCE [LARGE SCALE GENOMIC DNA]</scope>
    <source>
        <strain evidence="8 9">M169</strain>
    </source>
</reference>
<dbReference type="CDD" id="cd18026">
    <property type="entry name" value="DEXHc_POLQ-like"/>
    <property type="match status" value="1"/>
</dbReference>
<protein>
    <recommendedName>
        <fullName evidence="10">DNA polymerase theta subunit</fullName>
    </recommendedName>
</protein>
<keyword evidence="9" id="KW-1185">Reference proteome</keyword>
<dbReference type="PANTHER" id="PTHR47961">
    <property type="entry name" value="DNA POLYMERASE THETA, PUTATIVE (AFU_ORTHOLOGUE AFUA_1G05260)-RELATED"/>
    <property type="match status" value="1"/>
</dbReference>
<dbReference type="InterPro" id="IPR027417">
    <property type="entry name" value="P-loop_NTPase"/>
</dbReference>
<evidence type="ECO:0000256" key="2">
    <source>
        <dbReference type="ARBA" id="ARBA00022801"/>
    </source>
</evidence>
<dbReference type="PANTHER" id="PTHR47961:SF6">
    <property type="entry name" value="DNA-DIRECTED DNA POLYMERASE"/>
    <property type="match status" value="1"/>
</dbReference>
<dbReference type="SUPFAM" id="SSF46785">
    <property type="entry name" value="Winged helix' DNA-binding domain"/>
    <property type="match status" value="1"/>
</dbReference>
<evidence type="ECO:0000256" key="4">
    <source>
        <dbReference type="ARBA" id="ARBA00022840"/>
    </source>
</evidence>
<dbReference type="Pfam" id="PF00271">
    <property type="entry name" value="Helicase_C"/>
    <property type="match status" value="1"/>
</dbReference>
<dbReference type="InterPro" id="IPR036388">
    <property type="entry name" value="WH-like_DNA-bd_sf"/>
</dbReference>
<dbReference type="InterPro" id="IPR001650">
    <property type="entry name" value="Helicase_C-like"/>
</dbReference>
<dbReference type="InterPro" id="IPR057220">
    <property type="entry name" value="DUF7898"/>
</dbReference>
<dbReference type="Pfam" id="PF25453">
    <property type="entry name" value="DUF7898"/>
    <property type="match status" value="1"/>
</dbReference>
<comment type="caution">
    <text evidence="8">The sequence shown here is derived from an EMBL/GenBank/DDBJ whole genome shotgun (WGS) entry which is preliminary data.</text>
</comment>
<organism evidence="8 9">
    <name type="scientific">Diaporthe eres</name>
    <name type="common">Phomopsis oblonga</name>
    <dbReference type="NCBI Taxonomy" id="83184"/>
    <lineage>
        <taxon>Eukaryota</taxon>
        <taxon>Fungi</taxon>
        <taxon>Dikarya</taxon>
        <taxon>Ascomycota</taxon>
        <taxon>Pezizomycotina</taxon>
        <taxon>Sordariomycetes</taxon>
        <taxon>Sordariomycetidae</taxon>
        <taxon>Diaporthales</taxon>
        <taxon>Diaporthaceae</taxon>
        <taxon>Diaporthe</taxon>
        <taxon>Diaporthe eres species complex</taxon>
    </lineage>
</organism>
<dbReference type="Pfam" id="PF20470">
    <property type="entry name" value="HTH_61"/>
    <property type="match status" value="1"/>
</dbReference>
<feature type="domain" description="Helicase ATP-binding" evidence="6">
    <location>
        <begin position="147"/>
        <end position="342"/>
    </location>
</feature>
<dbReference type="CDD" id="cd18795">
    <property type="entry name" value="SF2_C_Ski2"/>
    <property type="match status" value="1"/>
</dbReference>
<accession>A0ABR1PP04</accession>
<dbReference type="EMBL" id="JAKNSF020000002">
    <property type="protein sequence ID" value="KAK7741497.1"/>
    <property type="molecule type" value="Genomic_DNA"/>
</dbReference>
<dbReference type="InterPro" id="IPR046931">
    <property type="entry name" value="HTH_61"/>
</dbReference>
<evidence type="ECO:0008006" key="10">
    <source>
        <dbReference type="Google" id="ProtNLM"/>
    </source>
</evidence>
<dbReference type="Gene3D" id="1.10.10.10">
    <property type="entry name" value="Winged helix-like DNA-binding domain superfamily/Winged helix DNA-binding domain"/>
    <property type="match status" value="1"/>
</dbReference>
<evidence type="ECO:0000259" key="6">
    <source>
        <dbReference type="PROSITE" id="PS51192"/>
    </source>
</evidence>
<dbReference type="SUPFAM" id="SSF158702">
    <property type="entry name" value="Sec63 N-terminal domain-like"/>
    <property type="match status" value="1"/>
</dbReference>
<evidence type="ECO:0000313" key="8">
    <source>
        <dbReference type="EMBL" id="KAK7741497.1"/>
    </source>
</evidence>
<dbReference type="Pfam" id="PF00270">
    <property type="entry name" value="DEAD"/>
    <property type="match status" value="1"/>
</dbReference>
<dbReference type="Gene3D" id="3.40.50.300">
    <property type="entry name" value="P-loop containing nucleotide triphosphate hydrolases"/>
    <property type="match status" value="2"/>
</dbReference>
<gene>
    <name evidence="8" type="ORF">SLS63_001053</name>
</gene>
<dbReference type="PROSITE" id="PS51192">
    <property type="entry name" value="HELICASE_ATP_BIND_1"/>
    <property type="match status" value="1"/>
</dbReference>
<dbReference type="SMART" id="SM00490">
    <property type="entry name" value="HELICc"/>
    <property type="match status" value="1"/>
</dbReference>
<keyword evidence="4" id="KW-0067">ATP-binding</keyword>
<sequence length="923" mass="101900">MANNNGIRHKTTLQAAREHQAEYQTTAIHGQKRQIEAYKNGDVDYTLPSVKRVAPFQSAATLSKGLPSLAASHITRHLPQIPQSGTINGLSEYSQRRAFPATPTPAHDALLKLSHPAYKIPKPLAAKFEALGIHSIYPWQKQCLMGPGLLKGEKNLVYSAPTGGGKSLIADVLMLKRVLEDREAKAILVLPYVALVQEKIQWLRKLVEGISRESITGPIQESDQKFWRRRPDEDTVRIVGFFGGSKIKQTWADFDVGVCTIEKANSLVNTAINDGSITSLKVVVLDELHMVDDDHRGYLLELMATKLLALDDHAVQIIGMSATLTNIKLLATWLQGHFYETQYRPVPIEEHLVCDSRIYAAGTTSRLIKAAATQANGTQVSQAPSTSIGAIAASDAKELQDPVLNAVVALASETARAGYGVLVFASSRAGCESDALIISRVMPPLHEWDTDIQEKRTDLLSDLRSLPGGLDPILEQTITNGAAFHHAGLTTEERDLIANAYDSGTIKVCVATCSLAAGINLPARRVILHNARMGRDIVGPSMLRQMRGRAGRKGKDEIGETYLCCRQKDLEEVTELMQAELPQLTSCLTSDKHRIQRALLEAIAVRLATSRESLDEFVRKTLLYQSTDTVKINEIVEASLSDLQARGFISIDPFSSFEATQLGKAIVTSSLDPDDGVFIHNELKRALQAFVMDGEMHILYTFTPVQEMSVNINWKIYANEMESLDESGLRVLGFLGLKPTEINRICRMRGGAMKTETTAEKEVARVYHRFYLALQLRDLCNEMPVHRVAQKYTMPRGTVQTLAQSCQGFAAGMIKFCEQMGWGVMAAALDHFSDRLKAGAKSDLLALAKITFVKSRTARVFWDNGFRSVAAVANADPKELVPVLLQAQPNKIRLEAKDEQKYKEKLLLKAQVIADSADRLWSE</sequence>
<keyword evidence="3" id="KW-0347">Helicase</keyword>
<feature type="domain" description="Helicase C-terminal" evidence="7">
    <location>
        <begin position="402"/>
        <end position="603"/>
    </location>
</feature>
<evidence type="ECO:0000259" key="7">
    <source>
        <dbReference type="PROSITE" id="PS51194"/>
    </source>
</evidence>
<evidence type="ECO:0000256" key="1">
    <source>
        <dbReference type="ARBA" id="ARBA00022741"/>
    </source>
</evidence>
<evidence type="ECO:0000313" key="9">
    <source>
        <dbReference type="Proteomes" id="UP001430848"/>
    </source>
</evidence>
<comment type="catalytic activity">
    <reaction evidence="5">
        <text>ATP + H2O = ADP + phosphate + H(+)</text>
        <dbReference type="Rhea" id="RHEA:13065"/>
        <dbReference type="ChEBI" id="CHEBI:15377"/>
        <dbReference type="ChEBI" id="CHEBI:15378"/>
        <dbReference type="ChEBI" id="CHEBI:30616"/>
        <dbReference type="ChEBI" id="CHEBI:43474"/>
        <dbReference type="ChEBI" id="CHEBI:456216"/>
        <dbReference type="EC" id="5.6.2.4"/>
    </reaction>
</comment>
<dbReference type="PROSITE" id="PS51194">
    <property type="entry name" value="HELICASE_CTER"/>
    <property type="match status" value="1"/>
</dbReference>
<dbReference type="Gene3D" id="1.10.3380.20">
    <property type="match status" value="1"/>
</dbReference>
<keyword evidence="1" id="KW-0547">Nucleotide-binding</keyword>
<dbReference type="InterPro" id="IPR036390">
    <property type="entry name" value="WH_DNA-bd_sf"/>
</dbReference>
<evidence type="ECO:0000256" key="3">
    <source>
        <dbReference type="ARBA" id="ARBA00022806"/>
    </source>
</evidence>
<name>A0ABR1PP04_DIAER</name>